<evidence type="ECO:0000313" key="2">
    <source>
        <dbReference type="Proteomes" id="UP000054498"/>
    </source>
</evidence>
<gene>
    <name evidence="1" type="ORF">MNEG_15035</name>
</gene>
<reference evidence="1 2" key="1">
    <citation type="journal article" date="2013" name="BMC Genomics">
        <title>Reconstruction of the lipid metabolism for the microalga Monoraphidium neglectum from its genome sequence reveals characteristics suitable for biofuel production.</title>
        <authorList>
            <person name="Bogen C."/>
            <person name="Al-Dilaimi A."/>
            <person name="Albersmeier A."/>
            <person name="Wichmann J."/>
            <person name="Grundmann M."/>
            <person name="Rupp O."/>
            <person name="Lauersen K.J."/>
            <person name="Blifernez-Klassen O."/>
            <person name="Kalinowski J."/>
            <person name="Goesmann A."/>
            <person name="Mussgnug J.H."/>
            <person name="Kruse O."/>
        </authorList>
    </citation>
    <scope>NUCLEOTIDE SEQUENCE [LARGE SCALE GENOMIC DNA]</scope>
    <source>
        <strain evidence="1 2">SAG 48.87</strain>
    </source>
</reference>
<dbReference type="GeneID" id="25732656"/>
<keyword evidence="2" id="KW-1185">Reference proteome</keyword>
<protein>
    <recommendedName>
        <fullName evidence="3">RING-type E3 ubiquitin transferase</fullName>
    </recommendedName>
</protein>
<evidence type="ECO:0000313" key="1">
    <source>
        <dbReference type="EMBL" id="KIY92929.1"/>
    </source>
</evidence>
<dbReference type="Proteomes" id="UP000054498">
    <property type="component" value="Unassembled WGS sequence"/>
</dbReference>
<dbReference type="KEGG" id="mng:MNEG_15035"/>
<dbReference type="InterPro" id="IPR015943">
    <property type="entry name" value="WD40/YVTN_repeat-like_dom_sf"/>
</dbReference>
<dbReference type="RefSeq" id="XP_013891949.1">
    <property type="nucleotide sequence ID" value="XM_014036495.1"/>
</dbReference>
<name>A0A0D2LM91_9CHLO</name>
<accession>A0A0D2LM91</accession>
<evidence type="ECO:0008006" key="3">
    <source>
        <dbReference type="Google" id="ProtNLM"/>
    </source>
</evidence>
<dbReference type="OrthoDB" id="687049at2759"/>
<dbReference type="EMBL" id="KK105188">
    <property type="protein sequence ID" value="KIY92929.1"/>
    <property type="molecule type" value="Genomic_DNA"/>
</dbReference>
<dbReference type="AlphaFoldDB" id="A0A0D2LM91"/>
<sequence>MLTPYDTQSCACAAFDHSGLYLSVGGADARVYGSKQDWAVVKEWADVGKKGVTALKAGPDMRSLLVGGHDHNLRVFGAAK</sequence>
<dbReference type="InterPro" id="IPR036322">
    <property type="entry name" value="WD40_repeat_dom_sf"/>
</dbReference>
<dbReference type="Gene3D" id="2.130.10.10">
    <property type="entry name" value="YVTN repeat-like/Quinoprotein amine dehydrogenase"/>
    <property type="match status" value="1"/>
</dbReference>
<dbReference type="SUPFAM" id="SSF50978">
    <property type="entry name" value="WD40 repeat-like"/>
    <property type="match status" value="1"/>
</dbReference>
<organism evidence="1 2">
    <name type="scientific">Monoraphidium neglectum</name>
    <dbReference type="NCBI Taxonomy" id="145388"/>
    <lineage>
        <taxon>Eukaryota</taxon>
        <taxon>Viridiplantae</taxon>
        <taxon>Chlorophyta</taxon>
        <taxon>core chlorophytes</taxon>
        <taxon>Chlorophyceae</taxon>
        <taxon>CS clade</taxon>
        <taxon>Sphaeropleales</taxon>
        <taxon>Selenastraceae</taxon>
        <taxon>Monoraphidium</taxon>
    </lineage>
</organism>
<dbReference type="STRING" id="145388.A0A0D2LM91"/>
<proteinExistence type="predicted"/>